<dbReference type="InParanoid" id="A0A165EGS0"/>
<gene>
    <name evidence="3" type="ORF">EXIGLDRAFT_215535</name>
</gene>
<evidence type="ECO:0000259" key="2">
    <source>
        <dbReference type="Pfam" id="PF20153"/>
    </source>
</evidence>
<proteinExistence type="predicted"/>
<keyword evidence="1" id="KW-0472">Membrane</keyword>
<feature type="transmembrane region" description="Helical" evidence="1">
    <location>
        <begin position="100"/>
        <end position="123"/>
    </location>
</feature>
<dbReference type="Proteomes" id="UP000077266">
    <property type="component" value="Unassembled WGS sequence"/>
</dbReference>
<protein>
    <recommendedName>
        <fullName evidence="2">DUF6535 domain-containing protein</fullName>
    </recommendedName>
</protein>
<accession>A0A165EGS0</accession>
<name>A0A165EGS0_EXIGL</name>
<dbReference type="InterPro" id="IPR045338">
    <property type="entry name" value="DUF6535"/>
</dbReference>
<dbReference type="AlphaFoldDB" id="A0A165EGS0"/>
<keyword evidence="1" id="KW-0812">Transmembrane</keyword>
<sequence length="153" mass="16904">MDPSARVWKVYRKEATIVDNALLDGWSSTLNILLIFAGLFSAVATAFVIESYQQLQPDNAAYAAAALYILVAASNHPKALDLPTPPDLAYGSSVSRWINGLWFTSIMLSLAVALLSILVLQWIGEYRARNIASAPSPQEWARRRESYFQALNS</sequence>
<evidence type="ECO:0000313" key="3">
    <source>
        <dbReference type="EMBL" id="KZV86900.1"/>
    </source>
</evidence>
<reference evidence="3 4" key="1">
    <citation type="journal article" date="2016" name="Mol. Biol. Evol.">
        <title>Comparative Genomics of Early-Diverging Mushroom-Forming Fungi Provides Insights into the Origins of Lignocellulose Decay Capabilities.</title>
        <authorList>
            <person name="Nagy L.G."/>
            <person name="Riley R."/>
            <person name="Tritt A."/>
            <person name="Adam C."/>
            <person name="Daum C."/>
            <person name="Floudas D."/>
            <person name="Sun H."/>
            <person name="Yadav J.S."/>
            <person name="Pangilinan J."/>
            <person name="Larsson K.H."/>
            <person name="Matsuura K."/>
            <person name="Barry K."/>
            <person name="Labutti K."/>
            <person name="Kuo R."/>
            <person name="Ohm R.A."/>
            <person name="Bhattacharya S.S."/>
            <person name="Shirouzu T."/>
            <person name="Yoshinaga Y."/>
            <person name="Martin F.M."/>
            <person name="Grigoriev I.V."/>
            <person name="Hibbett D.S."/>
        </authorList>
    </citation>
    <scope>NUCLEOTIDE SEQUENCE [LARGE SCALE GENOMIC DNA]</scope>
    <source>
        <strain evidence="3 4">HHB12029</strain>
    </source>
</reference>
<keyword evidence="1" id="KW-1133">Transmembrane helix</keyword>
<organism evidence="3 4">
    <name type="scientific">Exidia glandulosa HHB12029</name>
    <dbReference type="NCBI Taxonomy" id="1314781"/>
    <lineage>
        <taxon>Eukaryota</taxon>
        <taxon>Fungi</taxon>
        <taxon>Dikarya</taxon>
        <taxon>Basidiomycota</taxon>
        <taxon>Agaricomycotina</taxon>
        <taxon>Agaricomycetes</taxon>
        <taxon>Auriculariales</taxon>
        <taxon>Exidiaceae</taxon>
        <taxon>Exidia</taxon>
    </lineage>
</organism>
<evidence type="ECO:0000256" key="1">
    <source>
        <dbReference type="SAM" id="Phobius"/>
    </source>
</evidence>
<keyword evidence="4" id="KW-1185">Reference proteome</keyword>
<dbReference type="Pfam" id="PF20153">
    <property type="entry name" value="DUF6535"/>
    <property type="match status" value="1"/>
</dbReference>
<dbReference type="EMBL" id="KV426141">
    <property type="protein sequence ID" value="KZV86900.1"/>
    <property type="molecule type" value="Genomic_DNA"/>
</dbReference>
<feature type="domain" description="DUF6535" evidence="2">
    <location>
        <begin position="8"/>
        <end position="152"/>
    </location>
</feature>
<evidence type="ECO:0000313" key="4">
    <source>
        <dbReference type="Proteomes" id="UP000077266"/>
    </source>
</evidence>
<feature type="transmembrane region" description="Helical" evidence="1">
    <location>
        <begin position="30"/>
        <end position="49"/>
    </location>
</feature>